<feature type="chain" id="PRO_5041237767" evidence="5">
    <location>
        <begin position="20"/>
        <end position="438"/>
    </location>
</feature>
<dbReference type="InterPro" id="IPR038765">
    <property type="entry name" value="Papain-like_cys_pep_sf"/>
</dbReference>
<feature type="signal peptide" evidence="5">
    <location>
        <begin position="1"/>
        <end position="19"/>
    </location>
</feature>
<dbReference type="Gene3D" id="2.30.30.40">
    <property type="entry name" value="SH3 Domains"/>
    <property type="match status" value="4"/>
</dbReference>
<dbReference type="EMBL" id="JANCLT010000002">
    <property type="protein sequence ID" value="MCP8967705.1"/>
    <property type="molecule type" value="Genomic_DNA"/>
</dbReference>
<evidence type="ECO:0000256" key="3">
    <source>
        <dbReference type="ARBA" id="ARBA00022801"/>
    </source>
</evidence>
<keyword evidence="2" id="KW-0645">Protease</keyword>
<keyword evidence="4" id="KW-0788">Thiol protease</keyword>
<keyword evidence="5" id="KW-0732">Signal</keyword>
<evidence type="ECO:0000259" key="6">
    <source>
        <dbReference type="PROSITE" id="PS51781"/>
    </source>
</evidence>
<proteinExistence type="inferred from homology"/>
<feature type="domain" description="NlpC/P60" evidence="7">
    <location>
        <begin position="318"/>
        <end position="438"/>
    </location>
</feature>
<dbReference type="GO" id="GO:0008234">
    <property type="term" value="F:cysteine-type peptidase activity"/>
    <property type="evidence" value="ECO:0007669"/>
    <property type="project" value="UniProtKB-KW"/>
</dbReference>
<dbReference type="InterPro" id="IPR000064">
    <property type="entry name" value="NLP_P60_dom"/>
</dbReference>
<dbReference type="AlphaFoldDB" id="A0AA42BN88"/>
<dbReference type="PROSITE" id="PS51935">
    <property type="entry name" value="NLPC_P60"/>
    <property type="match status" value="1"/>
</dbReference>
<dbReference type="PANTHER" id="PTHR34408">
    <property type="entry name" value="FAMILY PROTEIN, PUTATIVE-RELATED"/>
    <property type="match status" value="1"/>
</dbReference>
<dbReference type="SUPFAM" id="SSF54001">
    <property type="entry name" value="Cysteine proteinases"/>
    <property type="match status" value="1"/>
</dbReference>
<dbReference type="Pfam" id="PF08239">
    <property type="entry name" value="SH3_3"/>
    <property type="match status" value="4"/>
</dbReference>
<evidence type="ECO:0000259" key="7">
    <source>
        <dbReference type="PROSITE" id="PS51935"/>
    </source>
</evidence>
<comment type="similarity">
    <text evidence="1">Belongs to the peptidase C40 family.</text>
</comment>
<accession>A0AA42BN88</accession>
<gene>
    <name evidence="8" type="ORF">NK662_04015</name>
</gene>
<evidence type="ECO:0000313" key="9">
    <source>
        <dbReference type="Proteomes" id="UP001156102"/>
    </source>
</evidence>
<reference evidence="8" key="1">
    <citation type="submission" date="2022-07" db="EMBL/GenBank/DDBJ databases">
        <authorList>
            <person name="Li W.-J."/>
            <person name="Deng Q.-Q."/>
        </authorList>
    </citation>
    <scope>NUCLEOTIDE SEQUENCE</scope>
    <source>
        <strain evidence="8">SYSU M60031</strain>
    </source>
</reference>
<evidence type="ECO:0000256" key="1">
    <source>
        <dbReference type="ARBA" id="ARBA00007074"/>
    </source>
</evidence>
<dbReference type="SMART" id="SM00287">
    <property type="entry name" value="SH3b"/>
    <property type="match status" value="4"/>
</dbReference>
<feature type="domain" description="SH3b" evidence="6">
    <location>
        <begin position="96"/>
        <end position="158"/>
    </location>
</feature>
<evidence type="ECO:0000256" key="4">
    <source>
        <dbReference type="ARBA" id="ARBA00022807"/>
    </source>
</evidence>
<dbReference type="GO" id="GO:0006508">
    <property type="term" value="P:proteolysis"/>
    <property type="evidence" value="ECO:0007669"/>
    <property type="project" value="UniProtKB-KW"/>
</dbReference>
<organism evidence="8 9">
    <name type="scientific">Ectobacillus ponti</name>
    <dbReference type="NCBI Taxonomy" id="2961894"/>
    <lineage>
        <taxon>Bacteria</taxon>
        <taxon>Bacillati</taxon>
        <taxon>Bacillota</taxon>
        <taxon>Bacilli</taxon>
        <taxon>Bacillales</taxon>
        <taxon>Bacillaceae</taxon>
        <taxon>Ectobacillus</taxon>
    </lineage>
</organism>
<keyword evidence="3" id="KW-0378">Hydrolase</keyword>
<dbReference type="PANTHER" id="PTHR34408:SF1">
    <property type="entry name" value="GLYCOSYL HYDROLASE FAMILY 19 DOMAIN-CONTAINING PROTEIN HI_1415"/>
    <property type="match status" value="1"/>
</dbReference>
<feature type="domain" description="SH3b" evidence="6">
    <location>
        <begin position="238"/>
        <end position="300"/>
    </location>
</feature>
<dbReference type="Gene3D" id="3.90.1720.10">
    <property type="entry name" value="endopeptidase domain like (from Nostoc punctiforme)"/>
    <property type="match status" value="1"/>
</dbReference>
<evidence type="ECO:0000256" key="2">
    <source>
        <dbReference type="ARBA" id="ARBA00022670"/>
    </source>
</evidence>
<dbReference type="PROSITE" id="PS51781">
    <property type="entry name" value="SH3B"/>
    <property type="match status" value="4"/>
</dbReference>
<dbReference type="RefSeq" id="WP_254757623.1">
    <property type="nucleotide sequence ID" value="NZ_JANCLT010000002.1"/>
</dbReference>
<dbReference type="InterPro" id="IPR003646">
    <property type="entry name" value="SH3-like_bac-type"/>
</dbReference>
<sequence length="438" mass="46243">MKKALASIAALTAAGASFAGQADATSAAVQNGASYTVEANALNVRTGPDTANSILGVVRSGQTLQVIGETNGWYQIQYDGRTAYVSKPYVKSETIQASYQVSVSSLRVRTGPSTAHPAIGAVYKGQALTVIGEVQDWYKISYNGQNAYVSKSYVTGGTAAVAAQGAPAPGTYTVTADSLRMRKGPAVYEGIIGGLVKGTVLDVIGEENGWYKIRRGSTVGFVSKEYVAFTAGAAAAVTDTRYITVSSLNVRSGAGTDYQTLGSLSLGTQVEAADEGNGWLRISYQGAAGYIAKKYTSQTKPQTESTKEDSVKEESIQPQASSALVAYAKSLAGVPYLWGGSTPKGFDCSGFIYHVYRHSGYSFSRMSAAAYWSAFKKTTNPQPGDLIYFQNTYKPGISHMGIYLGNGSFIQAGDSGVAIGSLSSSYWSKHFTGYTKPY</sequence>
<feature type="domain" description="SH3b" evidence="6">
    <location>
        <begin position="169"/>
        <end position="231"/>
    </location>
</feature>
<evidence type="ECO:0000256" key="5">
    <source>
        <dbReference type="SAM" id="SignalP"/>
    </source>
</evidence>
<protein>
    <submittedName>
        <fullName evidence="8">SH3 domain-containing protein</fullName>
    </submittedName>
</protein>
<comment type="caution">
    <text evidence="8">The sequence shown here is derived from an EMBL/GenBank/DDBJ whole genome shotgun (WGS) entry which is preliminary data.</text>
</comment>
<evidence type="ECO:0000313" key="8">
    <source>
        <dbReference type="EMBL" id="MCP8967705.1"/>
    </source>
</evidence>
<dbReference type="Pfam" id="PF00877">
    <property type="entry name" value="NLPC_P60"/>
    <property type="match status" value="1"/>
</dbReference>
<name>A0AA42BN88_9BACI</name>
<dbReference type="InterPro" id="IPR052354">
    <property type="entry name" value="Cell_Wall_Dynamics_Protein"/>
</dbReference>
<keyword evidence="9" id="KW-1185">Reference proteome</keyword>
<feature type="domain" description="SH3b" evidence="6">
    <location>
        <begin position="32"/>
        <end position="94"/>
    </location>
</feature>
<dbReference type="Proteomes" id="UP001156102">
    <property type="component" value="Unassembled WGS sequence"/>
</dbReference>